<dbReference type="InterPro" id="IPR043502">
    <property type="entry name" value="DNA/RNA_pol_sf"/>
</dbReference>
<sequence length="246" mass="28565">MIEKKCPLTQEMLSKMLSRKLEVDHENEMIEEYRLTNLDRMLARCEETNLVLNWEKCHFMVKEGIVLGHKISGAGIEVDRAKIDVISKLPYPTNIKGVRRAENLAADHLSRLENLDLGTFTEEEITDEFPDEHLMILKAELNSDEPWYADYANYIVGKFVPPNWTPKKRRRFFSQVKNYFWDEPCAFKLYSDNVMRRCVTGNEILEILAHCYSGPTGDIIVRQLLEGKSMNLDSIGRASLKMLMIM</sequence>
<evidence type="ECO:0008006" key="3">
    <source>
        <dbReference type="Google" id="ProtNLM"/>
    </source>
</evidence>
<dbReference type="Gene3D" id="3.30.70.270">
    <property type="match status" value="1"/>
</dbReference>
<organism evidence="1 2">
    <name type="scientific">Tanacetum coccineum</name>
    <dbReference type="NCBI Taxonomy" id="301880"/>
    <lineage>
        <taxon>Eukaryota</taxon>
        <taxon>Viridiplantae</taxon>
        <taxon>Streptophyta</taxon>
        <taxon>Embryophyta</taxon>
        <taxon>Tracheophyta</taxon>
        <taxon>Spermatophyta</taxon>
        <taxon>Magnoliopsida</taxon>
        <taxon>eudicotyledons</taxon>
        <taxon>Gunneridae</taxon>
        <taxon>Pentapetalae</taxon>
        <taxon>asterids</taxon>
        <taxon>campanulids</taxon>
        <taxon>Asterales</taxon>
        <taxon>Asteraceae</taxon>
        <taxon>Asteroideae</taxon>
        <taxon>Anthemideae</taxon>
        <taxon>Anthemidinae</taxon>
        <taxon>Tanacetum</taxon>
    </lineage>
</organism>
<accession>A0ABQ4XSM0</accession>
<proteinExistence type="predicted"/>
<gene>
    <name evidence="1" type="ORF">Tco_0682954</name>
</gene>
<name>A0ABQ4XSM0_9ASTR</name>
<evidence type="ECO:0000313" key="1">
    <source>
        <dbReference type="EMBL" id="GJS68389.1"/>
    </source>
</evidence>
<keyword evidence="2" id="KW-1185">Reference proteome</keyword>
<reference evidence="1" key="2">
    <citation type="submission" date="2022-01" db="EMBL/GenBank/DDBJ databases">
        <authorList>
            <person name="Yamashiro T."/>
            <person name="Shiraishi A."/>
            <person name="Satake H."/>
            <person name="Nakayama K."/>
        </authorList>
    </citation>
    <scope>NUCLEOTIDE SEQUENCE</scope>
</reference>
<comment type="caution">
    <text evidence="1">The sequence shown here is derived from an EMBL/GenBank/DDBJ whole genome shotgun (WGS) entry which is preliminary data.</text>
</comment>
<dbReference type="InterPro" id="IPR043128">
    <property type="entry name" value="Rev_trsase/Diguanyl_cyclase"/>
</dbReference>
<dbReference type="Proteomes" id="UP001151760">
    <property type="component" value="Unassembled WGS sequence"/>
</dbReference>
<evidence type="ECO:0000313" key="2">
    <source>
        <dbReference type="Proteomes" id="UP001151760"/>
    </source>
</evidence>
<protein>
    <recommendedName>
        <fullName evidence="3">Reverse transcriptase</fullName>
    </recommendedName>
</protein>
<dbReference type="SUPFAM" id="SSF56672">
    <property type="entry name" value="DNA/RNA polymerases"/>
    <property type="match status" value="1"/>
</dbReference>
<reference evidence="1" key="1">
    <citation type="journal article" date="2022" name="Int. J. Mol. Sci.">
        <title>Draft Genome of Tanacetum Coccineum: Genomic Comparison of Closely Related Tanacetum-Family Plants.</title>
        <authorList>
            <person name="Yamashiro T."/>
            <person name="Shiraishi A."/>
            <person name="Nakayama K."/>
            <person name="Satake H."/>
        </authorList>
    </citation>
    <scope>NUCLEOTIDE SEQUENCE</scope>
</reference>
<dbReference type="EMBL" id="BQNB010009786">
    <property type="protein sequence ID" value="GJS68389.1"/>
    <property type="molecule type" value="Genomic_DNA"/>
</dbReference>